<evidence type="ECO:0000313" key="5">
    <source>
        <dbReference type="Proteomes" id="UP000323521"/>
    </source>
</evidence>
<dbReference type="GO" id="GO:0004553">
    <property type="term" value="F:hydrolase activity, hydrolyzing O-glycosyl compounds"/>
    <property type="evidence" value="ECO:0007669"/>
    <property type="project" value="InterPro"/>
</dbReference>
<dbReference type="OrthoDB" id="9798935at2"/>
<accession>A0A3G1KVW6</accession>
<dbReference type="SUPFAM" id="SSF50685">
    <property type="entry name" value="Barwin-like endoglucanases"/>
    <property type="match status" value="1"/>
</dbReference>
<protein>
    <recommendedName>
        <fullName evidence="3">3D domain-containing protein</fullName>
    </recommendedName>
</protein>
<dbReference type="Proteomes" id="UP000323521">
    <property type="component" value="Chromosome"/>
</dbReference>
<reference evidence="4 5" key="1">
    <citation type="submission" date="2016-10" db="EMBL/GenBank/DDBJ databases">
        <title>Complete Genome Sequence of Peptococcaceae strain DCMF.</title>
        <authorList>
            <person name="Edwards R.J."/>
            <person name="Holland S.I."/>
            <person name="Deshpande N.P."/>
            <person name="Wong Y.K."/>
            <person name="Ertan H."/>
            <person name="Manefield M."/>
            <person name="Russell T.L."/>
            <person name="Lee M.J."/>
        </authorList>
    </citation>
    <scope>NUCLEOTIDE SEQUENCE [LARGE SCALE GENOMIC DNA]</scope>
    <source>
        <strain evidence="4 5">DCMF</strain>
    </source>
</reference>
<dbReference type="InterPro" id="IPR051933">
    <property type="entry name" value="Resuscitation_pf_RpfB"/>
</dbReference>
<dbReference type="CDD" id="cd14667">
    <property type="entry name" value="3D_containing_proteins"/>
    <property type="match status" value="1"/>
</dbReference>
<keyword evidence="1" id="KW-0732">Signal</keyword>
<dbReference type="InterPro" id="IPR036908">
    <property type="entry name" value="RlpA-like_sf"/>
</dbReference>
<dbReference type="GO" id="GO:0019867">
    <property type="term" value="C:outer membrane"/>
    <property type="evidence" value="ECO:0007669"/>
    <property type="project" value="InterPro"/>
</dbReference>
<sequence>MKKFMLVLLLEVMFFCQGEPAPIEAPGQAMPVQQVAATDKIVRGLSKEKVLPPVKAVEKKQVAVWEKAQEKNTPEPKKNENAAKAKREPEATNVSRHREYGTAQIFEATAYCSCKKCCGKSDGITKSGVKVHKGTLAVDPKVIPLGTKVYIEGMGWFVAEDTGNFRGNRIDIYMETHEKALQFGRKNVKVIL</sequence>
<dbReference type="InterPro" id="IPR059180">
    <property type="entry name" value="3D_YorM"/>
</dbReference>
<dbReference type="PANTHER" id="PTHR39160:SF4">
    <property type="entry name" value="RESUSCITATION-PROMOTING FACTOR RPFB"/>
    <property type="match status" value="1"/>
</dbReference>
<dbReference type="Pfam" id="PF06725">
    <property type="entry name" value="3D"/>
    <property type="match status" value="1"/>
</dbReference>
<proteinExistence type="predicted"/>
<evidence type="ECO:0000256" key="2">
    <source>
        <dbReference type="SAM" id="MobiDB-lite"/>
    </source>
</evidence>
<dbReference type="KEGG" id="fwa:DCMF_17795"/>
<dbReference type="AlphaFoldDB" id="A0A3G1KVW6"/>
<evidence type="ECO:0000259" key="3">
    <source>
        <dbReference type="Pfam" id="PF06725"/>
    </source>
</evidence>
<feature type="domain" description="3D" evidence="3">
    <location>
        <begin position="135"/>
        <end position="191"/>
    </location>
</feature>
<dbReference type="InterPro" id="IPR010611">
    <property type="entry name" value="3D_dom"/>
</dbReference>
<dbReference type="EMBL" id="CP017634">
    <property type="protein sequence ID" value="ATW26365.1"/>
    <property type="molecule type" value="Genomic_DNA"/>
</dbReference>
<dbReference type="PANTHER" id="PTHR39160">
    <property type="entry name" value="CELL WALL-BINDING PROTEIN YOCH"/>
    <property type="match status" value="1"/>
</dbReference>
<feature type="region of interest" description="Disordered" evidence="2">
    <location>
        <begin position="67"/>
        <end position="95"/>
    </location>
</feature>
<gene>
    <name evidence="4" type="ORF">DCMF_17795</name>
</gene>
<evidence type="ECO:0000313" key="4">
    <source>
        <dbReference type="EMBL" id="ATW26365.1"/>
    </source>
</evidence>
<dbReference type="GO" id="GO:0009254">
    <property type="term" value="P:peptidoglycan turnover"/>
    <property type="evidence" value="ECO:0007669"/>
    <property type="project" value="InterPro"/>
</dbReference>
<name>A0A3G1KVW6_FORW1</name>
<dbReference type="Gene3D" id="2.40.40.10">
    <property type="entry name" value="RlpA-like domain"/>
    <property type="match status" value="1"/>
</dbReference>
<evidence type="ECO:0000256" key="1">
    <source>
        <dbReference type="ARBA" id="ARBA00022729"/>
    </source>
</evidence>
<organism evidence="4 5">
    <name type="scientific">Formimonas warabiya</name>
    <dbReference type="NCBI Taxonomy" id="1761012"/>
    <lineage>
        <taxon>Bacteria</taxon>
        <taxon>Bacillati</taxon>
        <taxon>Bacillota</taxon>
        <taxon>Clostridia</taxon>
        <taxon>Eubacteriales</taxon>
        <taxon>Peptococcaceae</taxon>
        <taxon>Candidatus Formimonas</taxon>
    </lineage>
</organism>
<keyword evidence="5" id="KW-1185">Reference proteome</keyword>